<dbReference type="PANTHER" id="PTHR47957:SF3">
    <property type="entry name" value="ATP-DEPENDENT HELICASE HRQ1"/>
    <property type="match status" value="1"/>
</dbReference>
<dbReference type="InterPro" id="IPR022307">
    <property type="entry name" value="Helicase_put_actinobac"/>
</dbReference>
<dbReference type="SUPFAM" id="SSF52540">
    <property type="entry name" value="P-loop containing nucleoside triphosphate hydrolases"/>
    <property type="match status" value="2"/>
</dbReference>
<evidence type="ECO:0000256" key="2">
    <source>
        <dbReference type="ARBA" id="ARBA00022840"/>
    </source>
</evidence>
<dbReference type="EMBL" id="CP159307">
    <property type="protein sequence ID" value="XCH32510.1"/>
    <property type="molecule type" value="Genomic_DNA"/>
</dbReference>
<evidence type="ECO:0000313" key="5">
    <source>
        <dbReference type="EMBL" id="XCH32510.1"/>
    </source>
</evidence>
<dbReference type="GO" id="GO:0006289">
    <property type="term" value="P:nucleotide-excision repair"/>
    <property type="evidence" value="ECO:0007669"/>
    <property type="project" value="TreeGrafter"/>
</dbReference>
<keyword evidence="2" id="KW-0067">ATP-binding</keyword>
<dbReference type="GO" id="GO:0043138">
    <property type="term" value="F:3'-5' DNA helicase activity"/>
    <property type="evidence" value="ECO:0007669"/>
    <property type="project" value="TreeGrafter"/>
</dbReference>
<dbReference type="AlphaFoldDB" id="A0AAU8G851"/>
<dbReference type="Pfam" id="PF09369">
    <property type="entry name" value="MZB"/>
    <property type="match status" value="1"/>
</dbReference>
<dbReference type="NCBIfam" id="TIGR03817">
    <property type="entry name" value="DECH_helic"/>
    <property type="match status" value="1"/>
</dbReference>
<dbReference type="SMART" id="SM00487">
    <property type="entry name" value="DEXDc"/>
    <property type="match status" value="1"/>
</dbReference>
<dbReference type="PANTHER" id="PTHR47957">
    <property type="entry name" value="ATP-DEPENDENT HELICASE HRQ1"/>
    <property type="match status" value="1"/>
</dbReference>
<organism evidence="5">
    <name type="scientific">Dehalogenimonas sp. 4OHTPN</name>
    <dbReference type="NCBI Taxonomy" id="3166643"/>
    <lineage>
        <taxon>Bacteria</taxon>
        <taxon>Bacillati</taxon>
        <taxon>Chloroflexota</taxon>
        <taxon>Dehalococcoidia</taxon>
        <taxon>Dehalococcoidales</taxon>
        <taxon>Dehalococcoidaceae</taxon>
        <taxon>Dehalogenimonas</taxon>
    </lineage>
</organism>
<accession>A0AAU8G851</accession>
<sequence>MDVREFVDYLHARSEMAGQIAHLEEIPPRGAVYADPEQPLDSRLEGCLRAKGLWPLYSHQAQAVDAARRGENVFIATPAASGKTLGYYIPVMQTLLSDDAATALYLSPTKALAQDQKKHIDDLFAPEAIVRSDFATFDGDTPASDRTAIRAKARLILSNPDMLHVGILPNHQSWRRFLANLKYVIIDEAHLYRGVFGSHVGLLLRRLRRVCLRYGATPQFLMASATIGNPLKFASLLTGLEFSVVDADGSPYGGKDFIFWNPPLISPNQSTRRSASAEATSLLAELIAHGIRTLAFARSRRLAEVIFVHARERLLKTAPEKAALIKPYRAGYLAEDRRLIEKELFAGRLEGAVTTSALELGVDIGSLDATLVTGYPGSSASVWQQAGRSGRRRQRSLSVLVARNDPLDQYFMRHPDLFFGGLPEYALLNPDNPYISSAHLLCAAWEMPLSTREAELFGPLFRKNLDSLVRRGLLKERLGRYYPTADISYPAGAISLRGVGGQEYTVIDGGSGALLEVLDSATAMFQLFPGAIYLHQGESYIVRSLDLDTRIVRAEATDGTYYTEVKDITELEVKRIHRSVFIRGAAVYLGEVEVSVTVIGFKRKAQYTEEVLGEEPLSLPPQRFETVAVWYEVPDSLAVSIHGDLDLAGALHAVEHAAIGILPLYALCDRNDIGGLSTPLHPDTGAATVFVYDAHAGGVGIAEKGFDIMVQWWEATLRAIEECPCESGCPACIQSPKCGSNNEPLDKAGATALLNGLLGVTLSGQ</sequence>
<dbReference type="Pfam" id="PF00271">
    <property type="entry name" value="Helicase_C"/>
    <property type="match status" value="1"/>
</dbReference>
<dbReference type="RefSeq" id="WP_353713784.1">
    <property type="nucleotide sequence ID" value="NZ_CP159307.1"/>
</dbReference>
<dbReference type="InterPro" id="IPR027417">
    <property type="entry name" value="P-loop_NTPase"/>
</dbReference>
<dbReference type="CDD" id="cd17923">
    <property type="entry name" value="DEXHc_Hrq1-like"/>
    <property type="match status" value="1"/>
</dbReference>
<feature type="domain" description="Helicase ATP-binding" evidence="3">
    <location>
        <begin position="64"/>
        <end position="245"/>
    </location>
</feature>
<dbReference type="InterPro" id="IPR018973">
    <property type="entry name" value="MZB"/>
</dbReference>
<dbReference type="InterPro" id="IPR001650">
    <property type="entry name" value="Helicase_C-like"/>
</dbReference>
<dbReference type="PROSITE" id="PS51194">
    <property type="entry name" value="HELICASE_CTER"/>
    <property type="match status" value="1"/>
</dbReference>
<keyword evidence="5" id="KW-0378">Hydrolase</keyword>
<dbReference type="InterPro" id="IPR011545">
    <property type="entry name" value="DEAD/DEAH_box_helicase_dom"/>
</dbReference>
<evidence type="ECO:0000259" key="4">
    <source>
        <dbReference type="PROSITE" id="PS51194"/>
    </source>
</evidence>
<feature type="domain" description="Helicase C-terminal" evidence="4">
    <location>
        <begin position="281"/>
        <end position="434"/>
    </location>
</feature>
<reference evidence="5" key="1">
    <citation type="submission" date="2024-06" db="EMBL/GenBank/DDBJ databases">
        <title>A Novel Isolate, Dehalogenimonas sp. Strain 4OHTPN, Dechlorinates Aromatic 4 Hydroxy chlorothalonil by a Novel Reductive Dehalogenase.</title>
        <authorList>
            <person name="Liu G."/>
        </authorList>
    </citation>
    <scope>NUCLEOTIDE SEQUENCE</scope>
    <source>
        <strain evidence="5">4OHTPN</strain>
    </source>
</reference>
<evidence type="ECO:0000259" key="3">
    <source>
        <dbReference type="PROSITE" id="PS51192"/>
    </source>
</evidence>
<dbReference type="Pfam" id="PF00270">
    <property type="entry name" value="DEAD"/>
    <property type="match status" value="1"/>
</dbReference>
<dbReference type="PROSITE" id="PS51192">
    <property type="entry name" value="HELICASE_ATP_BIND_1"/>
    <property type="match status" value="1"/>
</dbReference>
<dbReference type="GO" id="GO:0005524">
    <property type="term" value="F:ATP binding"/>
    <property type="evidence" value="ECO:0007669"/>
    <property type="project" value="UniProtKB-KW"/>
</dbReference>
<dbReference type="Gene3D" id="3.40.50.300">
    <property type="entry name" value="P-loop containing nucleotide triphosphate hydrolases"/>
    <property type="match status" value="2"/>
</dbReference>
<dbReference type="GO" id="GO:0003676">
    <property type="term" value="F:nucleic acid binding"/>
    <property type="evidence" value="ECO:0007669"/>
    <property type="project" value="InterPro"/>
</dbReference>
<dbReference type="CDD" id="cd18797">
    <property type="entry name" value="SF2_C_Hrq"/>
    <property type="match status" value="1"/>
</dbReference>
<name>A0AAU8G851_9CHLR</name>
<dbReference type="Pfam" id="PF22982">
    <property type="entry name" value="WHD_HRQ1"/>
    <property type="match status" value="1"/>
</dbReference>
<protein>
    <submittedName>
        <fullName evidence="5">DEAD/DEAH box helicase</fullName>
    </submittedName>
</protein>
<evidence type="ECO:0000256" key="1">
    <source>
        <dbReference type="ARBA" id="ARBA00022741"/>
    </source>
</evidence>
<dbReference type="InterPro" id="IPR055227">
    <property type="entry name" value="HRQ1_WHD"/>
</dbReference>
<dbReference type="InterPro" id="IPR014001">
    <property type="entry name" value="Helicase_ATP-bd"/>
</dbReference>
<dbReference type="SMART" id="SM00490">
    <property type="entry name" value="HELICc"/>
    <property type="match status" value="1"/>
</dbReference>
<gene>
    <name evidence="5" type="ORF">ABV300_04860</name>
</gene>
<dbReference type="GO" id="GO:0036297">
    <property type="term" value="P:interstrand cross-link repair"/>
    <property type="evidence" value="ECO:0007669"/>
    <property type="project" value="TreeGrafter"/>
</dbReference>
<proteinExistence type="predicted"/>
<keyword evidence="5" id="KW-0347">Helicase</keyword>
<keyword evidence="1" id="KW-0547">Nucleotide-binding</keyword>